<keyword evidence="1" id="KW-0732">Signal</keyword>
<dbReference type="InterPro" id="IPR036508">
    <property type="entry name" value="Chitin-bd_dom_sf"/>
</dbReference>
<accession>B0X3J7</accession>
<evidence type="ECO:0000313" key="3">
    <source>
        <dbReference type="EMBL" id="EDS39889.1"/>
    </source>
</evidence>
<dbReference type="PROSITE" id="PS50940">
    <property type="entry name" value="CHIT_BIND_II"/>
    <property type="match status" value="1"/>
</dbReference>
<dbReference type="GO" id="GO:0005576">
    <property type="term" value="C:extracellular region"/>
    <property type="evidence" value="ECO:0007669"/>
    <property type="project" value="InterPro"/>
</dbReference>
<dbReference type="KEGG" id="cqu:CpipJ_CPIJ014190"/>
<evidence type="ECO:0000313" key="4">
    <source>
        <dbReference type="EnsemblMetazoa" id="CPIJ014190-PA"/>
    </source>
</evidence>
<name>B0X3J7_CULQU</name>
<feature type="signal peptide" evidence="1">
    <location>
        <begin position="1"/>
        <end position="25"/>
    </location>
</feature>
<dbReference type="InParanoid" id="B0X3J7"/>
<keyword evidence="5" id="KW-1185">Reference proteome</keyword>
<dbReference type="EMBL" id="DS232315">
    <property type="protein sequence ID" value="EDS39889.1"/>
    <property type="molecule type" value="Genomic_DNA"/>
</dbReference>
<protein>
    <recommendedName>
        <fullName evidence="2">Chitin-binding type-2 domain-containing protein</fullName>
    </recommendedName>
</protein>
<dbReference type="EnsemblMetazoa" id="CPIJ014190-RA">
    <property type="protein sequence ID" value="CPIJ014190-PA"/>
    <property type="gene ID" value="CPIJ014190"/>
</dbReference>
<dbReference type="OrthoDB" id="6597859at2759"/>
<dbReference type="eggNOG" id="ENOG502TAZN">
    <property type="taxonomic scope" value="Eukaryota"/>
</dbReference>
<feature type="domain" description="Chitin-binding type-2" evidence="2">
    <location>
        <begin position="111"/>
        <end position="166"/>
    </location>
</feature>
<organism>
    <name type="scientific">Culex quinquefasciatus</name>
    <name type="common">Southern house mosquito</name>
    <name type="synonym">Culex pungens</name>
    <dbReference type="NCBI Taxonomy" id="7176"/>
    <lineage>
        <taxon>Eukaryota</taxon>
        <taxon>Metazoa</taxon>
        <taxon>Ecdysozoa</taxon>
        <taxon>Arthropoda</taxon>
        <taxon>Hexapoda</taxon>
        <taxon>Insecta</taxon>
        <taxon>Pterygota</taxon>
        <taxon>Neoptera</taxon>
        <taxon>Endopterygota</taxon>
        <taxon>Diptera</taxon>
        <taxon>Nematocera</taxon>
        <taxon>Culicoidea</taxon>
        <taxon>Culicidae</taxon>
        <taxon>Culicinae</taxon>
        <taxon>Culicini</taxon>
        <taxon>Culex</taxon>
        <taxon>Culex</taxon>
    </lineage>
</organism>
<evidence type="ECO:0000256" key="1">
    <source>
        <dbReference type="SAM" id="SignalP"/>
    </source>
</evidence>
<dbReference type="HOGENOM" id="CLU_066078_0_0_1"/>
<dbReference type="SUPFAM" id="SSF57625">
    <property type="entry name" value="Invertebrate chitin-binding proteins"/>
    <property type="match status" value="1"/>
</dbReference>
<dbReference type="AlphaFoldDB" id="B0X3J7"/>
<evidence type="ECO:0000259" key="2">
    <source>
        <dbReference type="PROSITE" id="PS50940"/>
    </source>
</evidence>
<dbReference type="InterPro" id="IPR002557">
    <property type="entry name" value="Chitin-bd_dom"/>
</dbReference>
<dbReference type="VEuPathDB" id="VectorBase:CPIJ014190"/>
<dbReference type="PROSITE" id="PS51257">
    <property type="entry name" value="PROKAR_LIPOPROTEIN"/>
    <property type="match status" value="1"/>
</dbReference>
<sequence length="294" mass="31249">MNTWRACFGTVGVLLVLACHISAQGEEFSLGTLRAATPATDEFESPPACAAGQLAVCVGCKKIKICTATGSDADNPKQLCPTDMQYCNSDEGGVCSVNPDSKAECVAAVPAFNCTATGMFPDPYSCTGYYFCESIGATGDAYKCDPGYNYNSKVQLCQRGFTGCQVANCTGVTSIFTAYYGNPQYFYYCKANPDDATAPKQPAMFSCGSGATINVKLSKCIYNCPREGLFKKDGSPSSYYQCAYTAGVLVSQEKKCPTAGQVFDDTKKTCVKGPATTTTPAPVASLRKLSYSHW</sequence>
<proteinExistence type="predicted"/>
<dbReference type="GO" id="GO:0008061">
    <property type="term" value="F:chitin binding"/>
    <property type="evidence" value="ECO:0007669"/>
    <property type="project" value="InterPro"/>
</dbReference>
<gene>
    <name evidence="4" type="primary">6047121</name>
    <name evidence="3" type="ORF">CpipJ_CPIJ014190</name>
</gene>
<dbReference type="Gene3D" id="2.170.140.10">
    <property type="entry name" value="Chitin binding domain"/>
    <property type="match status" value="1"/>
</dbReference>
<dbReference type="VEuPathDB" id="VectorBase:CQUJHB013189"/>
<dbReference type="OMA" id="PATYFQC"/>
<evidence type="ECO:0000313" key="5">
    <source>
        <dbReference type="Proteomes" id="UP000002320"/>
    </source>
</evidence>
<reference evidence="3" key="1">
    <citation type="submission" date="2007-03" db="EMBL/GenBank/DDBJ databases">
        <title>Annotation of Culex pipiens quinquefasciatus.</title>
        <authorList>
            <consortium name="The Broad Institute Genome Sequencing Platform"/>
            <person name="Atkinson P.W."/>
            <person name="Hemingway J."/>
            <person name="Christensen B.M."/>
            <person name="Higgs S."/>
            <person name="Kodira C."/>
            <person name="Hannick L."/>
            <person name="Megy K."/>
            <person name="O'Leary S."/>
            <person name="Pearson M."/>
            <person name="Haas B.J."/>
            <person name="Mauceli E."/>
            <person name="Wortman J.R."/>
            <person name="Lee N.H."/>
            <person name="Guigo R."/>
            <person name="Stanke M."/>
            <person name="Alvarado L."/>
            <person name="Amedeo P."/>
            <person name="Antoine C.H."/>
            <person name="Arensburger P."/>
            <person name="Bidwell S.L."/>
            <person name="Crawford M."/>
            <person name="Camaro F."/>
            <person name="Devon K."/>
            <person name="Engels R."/>
            <person name="Hammond M."/>
            <person name="Howarth C."/>
            <person name="Koehrsen M."/>
            <person name="Lawson D."/>
            <person name="Montgomery P."/>
            <person name="Nene V."/>
            <person name="Nusbaum C."/>
            <person name="Puiu D."/>
            <person name="Romero-Severson J."/>
            <person name="Severson D.W."/>
            <person name="Shumway M."/>
            <person name="Sisk P."/>
            <person name="Stolte C."/>
            <person name="Zeng Q."/>
            <person name="Eisenstadt E."/>
            <person name="Fraser-Liggett C."/>
            <person name="Strausberg R."/>
            <person name="Galagan J."/>
            <person name="Birren B."/>
            <person name="Collins F.H."/>
        </authorList>
    </citation>
    <scope>NUCLEOTIDE SEQUENCE [LARGE SCALE GENOMIC DNA]</scope>
    <source>
        <strain evidence="3">JHB</strain>
    </source>
</reference>
<dbReference type="Proteomes" id="UP000002320">
    <property type="component" value="Unassembled WGS sequence"/>
</dbReference>
<feature type="chain" id="PRO_5014567152" description="Chitin-binding type-2 domain-containing protein" evidence="1">
    <location>
        <begin position="26"/>
        <end position="294"/>
    </location>
</feature>
<reference evidence="4" key="2">
    <citation type="submission" date="2021-02" db="UniProtKB">
        <authorList>
            <consortium name="EnsemblMetazoa"/>
        </authorList>
    </citation>
    <scope>IDENTIFICATION</scope>
    <source>
        <strain evidence="4">JHB</strain>
    </source>
</reference>